<dbReference type="PANTHER" id="PTHR35191:SF1">
    <property type="entry name" value="PROPHAGE SIDE TAIL FIBER PROTEIN HOMOLOG STFQ-RELATED"/>
    <property type="match status" value="1"/>
</dbReference>
<dbReference type="InterPro" id="IPR022225">
    <property type="entry name" value="Phage_tail_fibre_N"/>
</dbReference>
<dbReference type="InterPro" id="IPR005068">
    <property type="entry name" value="Phage_lambda_Stf-r2"/>
</dbReference>
<reference evidence="5" key="1">
    <citation type="journal article" date="2022" name="BMC Genomics">
        <title>Genome sequence of the entomopathogenic Serratia entomophila isolate 626 and characterisation of the species specific itaconate degradation pathway.</title>
        <authorList>
            <person name="Vaughan A.L."/>
            <person name="Altermann E."/>
            <person name="Glare T.R."/>
            <person name="Hurst M.R.H."/>
        </authorList>
    </citation>
    <scope>NUCLEOTIDE SEQUENCE</scope>
    <source>
        <strain evidence="5">626</strain>
    </source>
</reference>
<evidence type="ECO:0000259" key="4">
    <source>
        <dbReference type="Pfam" id="PF21446"/>
    </source>
</evidence>
<evidence type="ECO:0000256" key="2">
    <source>
        <dbReference type="ARBA" id="ARBA00022581"/>
    </source>
</evidence>
<sequence>MSKYKAIITTAGAAKIAAASAGGTQLKITRMAVGDGNGTLPTPNPAQTKLINEKYRATLNGLTIDKAIKNHIVAELIVPASVGGFWIREMGLYDDFGTLIAVANMAESYKPKLEEGSGRTQTLRMILIVSSSEAIQVIAGGDTVLATKDFVADAIKDHEKTRNHPDASTTAKGLVQLSNALTSTDETKASTPKALKDLNDASAKKSANLSDLTDKSAARGNLALGSAATKNVGVEGGQVMAVGAFGLGAGARAFENAYCNTAQIYRVNVASDNKPPISGNIAAGVISLPCDAAPSTGYVSVSGLGAAFIGSSNRSENGVKWSRIYTTDNKPTAADVGAWSKSEADGRYAQRANNLSDLPDKAKARQALALKAAAQRDIGEAAGQVLTADQAFGLGLPTVGRRHALADIWGKSAFTGFTWTEVNDPDKPAIVPDGSSVGIINHTWQATPGGESFGLQIGWRQGRMSFRTKEAGKGIDGWFEFLHSGNGYTAKQADAKYALRSLKINGKPLSGDVNLLAGDVNAWNKTEADGRFLMLTGGTVKKLTIKSGSSASEGESLRVEGVEHTPIVISRPTAQSNLSLGFQIAAMPLMRLGVALDNELHWGTEANQAANPRIYTTAKPPTAKETGALTDADAMKKYAVRSLKINGKPLSGDVNLLAGDVNAWNKTEADGRYLAKAGGQLTGIVKTSAEIQSTAIDNYRIVGGDYGTFWRNDGSSMYLMLTNAKNQYGSFNGLRPMAVNLKNGSVTFGHDILVNGSLTLGMATHAADGNIWGTRWNTNGQWLWDAVIEQVNGRVDWGSFNNRSHISGNRNAWWYKDELTGYIHQGGVINRGDGYFNRVNFPRGFTQDCFGVQLTLAGHWGIHPQTWKRRTWGRGDLTPV</sequence>
<keyword evidence="6" id="KW-1185">Reference proteome</keyword>
<protein>
    <submittedName>
        <fullName evidence="5">Phage tail protein</fullName>
    </submittedName>
</protein>
<name>A0ABY5CSU7_9GAMM</name>
<dbReference type="Proteomes" id="UP001056873">
    <property type="component" value="Chromosome"/>
</dbReference>
<dbReference type="Pfam" id="PF12571">
    <property type="entry name" value="Phage_tail_fib"/>
    <property type="match status" value="1"/>
</dbReference>
<dbReference type="RefSeq" id="WP_252961024.1">
    <property type="nucleotide sequence ID" value="NZ_CP074347.1"/>
</dbReference>
<dbReference type="InterPro" id="IPR051934">
    <property type="entry name" value="Phage_Tail_Fiber_Structural"/>
</dbReference>
<feature type="domain" description="Phage tail fibre protein N-terminal" evidence="3">
    <location>
        <begin position="1"/>
        <end position="146"/>
    </location>
</feature>
<comment type="subcellular location">
    <subcellularLocation>
        <location evidence="1">Virion</location>
    </subcellularLocation>
</comment>
<accession>A0ABY5CSU7</accession>
<dbReference type="InterPro" id="IPR048390">
    <property type="entry name" value="Gp34_trimer"/>
</dbReference>
<evidence type="ECO:0000256" key="1">
    <source>
        <dbReference type="ARBA" id="ARBA00004328"/>
    </source>
</evidence>
<feature type="domain" description="Long-tail fiber proximal subunit trimerization" evidence="4">
    <location>
        <begin position="666"/>
        <end position="738"/>
    </location>
</feature>
<evidence type="ECO:0000313" key="5">
    <source>
        <dbReference type="EMBL" id="USV00392.1"/>
    </source>
</evidence>
<dbReference type="Pfam" id="PF21446">
    <property type="entry name" value="Gp34_trimer"/>
    <property type="match status" value="1"/>
</dbReference>
<organism evidence="5 6">
    <name type="scientific">Serratia entomophila</name>
    <dbReference type="NCBI Taxonomy" id="42906"/>
    <lineage>
        <taxon>Bacteria</taxon>
        <taxon>Pseudomonadati</taxon>
        <taxon>Pseudomonadota</taxon>
        <taxon>Gammaproteobacteria</taxon>
        <taxon>Enterobacterales</taxon>
        <taxon>Yersiniaceae</taxon>
        <taxon>Serratia</taxon>
    </lineage>
</organism>
<evidence type="ECO:0000259" key="3">
    <source>
        <dbReference type="Pfam" id="PF12571"/>
    </source>
</evidence>
<dbReference type="PANTHER" id="PTHR35191">
    <property type="entry name" value="PROPHAGE SIDE TAIL FIBER PROTEIN HOMOLOG STFQ-RELATED"/>
    <property type="match status" value="1"/>
</dbReference>
<keyword evidence="2" id="KW-0945">Host-virus interaction</keyword>
<dbReference type="EMBL" id="CP074347">
    <property type="protein sequence ID" value="USV00392.1"/>
    <property type="molecule type" value="Genomic_DNA"/>
</dbReference>
<proteinExistence type="predicted"/>
<dbReference type="Pfam" id="PF03406">
    <property type="entry name" value="Phage_fiber_2"/>
    <property type="match status" value="1"/>
</dbReference>
<evidence type="ECO:0000313" key="6">
    <source>
        <dbReference type="Proteomes" id="UP001056873"/>
    </source>
</evidence>
<gene>
    <name evidence="5" type="ORF">KFQ06_20580</name>
</gene>